<dbReference type="SUPFAM" id="SSF46785">
    <property type="entry name" value="Winged helix' DNA-binding domain"/>
    <property type="match status" value="2"/>
</dbReference>
<dbReference type="InterPro" id="IPR015191">
    <property type="entry name" value="SelB_WHD4"/>
</dbReference>
<dbReference type="InterPro" id="IPR015190">
    <property type="entry name" value="Elong_fac_SelB-wing-hlx_typ-2"/>
</dbReference>
<feature type="domain" description="Tr-type G" evidence="9">
    <location>
        <begin position="5"/>
        <end position="177"/>
    </location>
</feature>
<dbReference type="Gene3D" id="1.10.10.10">
    <property type="entry name" value="Winged helix-like DNA-binding domain superfamily/Winged helix DNA-binding domain"/>
    <property type="match status" value="1"/>
</dbReference>
<dbReference type="PRINTS" id="PR00315">
    <property type="entry name" value="ELONGATNFCT"/>
</dbReference>
<evidence type="ECO:0000313" key="11">
    <source>
        <dbReference type="Proteomes" id="UP000242310"/>
    </source>
</evidence>
<dbReference type="PROSITE" id="PS51722">
    <property type="entry name" value="G_TR_2"/>
    <property type="match status" value="1"/>
</dbReference>
<dbReference type="CDD" id="cd03696">
    <property type="entry name" value="SelB_II"/>
    <property type="match status" value="1"/>
</dbReference>
<dbReference type="GO" id="GO:0003746">
    <property type="term" value="F:translation elongation factor activity"/>
    <property type="evidence" value="ECO:0007669"/>
    <property type="project" value="UniProtKB-KW"/>
</dbReference>
<sequence>MDANETTYTVGVAGHIDHGKTTLVKALTNAETDRLKEEQERAISIEPGFARLETEDQRQVSLIDVPGHEKFIRQMIAGVAGIDMVLMVIAADEGVMPQTKEHMDILTLLGIEHAVIALTKADQVEEELLDLVKDDVGETVTGTAFANAPIVVCDGVSGTGVQQVKQEILTNLQDVPNRDIEGAFRLPVDQVFTVHGQGTIVRGTVYEGSVREGEYVKLLPSGKKAKVRQLQVHHELVQNGQAGQRLAMNIGGIEKDEVTRGDVFVAQDHYTTTEVLDVSLTPLQPLIHPLKQRTAVKLHLGTAEVYGQIVFFDRNELHEKSGEVLCQIRLDAPVVTKRGDRFILRRPTPVETVGGGVVIEAEAGRYRFGEATIEMLEAKKAGTPADRIQETLQNAKQLHFNELIRQAGLSEIEGTKEIERLLDDGTLIKLKDKSYTLESVYNVWRLLTIEELKAYHEYFSMRQGKQKGELVESFSKTYPKRLIEAFIEKAEVEGHIVRAGPYLRLPDFLPQPPGERKKAYEHLFEKLLAAGLSVPVLSEAAVASGWEEREIEELRAFFIETNTGRALDERHIVLTSVFHQKACQLYEATEVEFGLSEAKDLLQTSRKYVVPFLEALDQAGWTKRTDVGRMWQHDPCTT</sequence>
<dbReference type="InterPro" id="IPR027417">
    <property type="entry name" value="P-loop_NTPase"/>
</dbReference>
<dbReference type="InterPro" id="IPR005225">
    <property type="entry name" value="Small_GTP-bd"/>
</dbReference>
<dbReference type="AlphaFoldDB" id="A0A2P8HYL9"/>
<dbReference type="InterPro" id="IPR050055">
    <property type="entry name" value="EF-Tu_GTPase"/>
</dbReference>
<dbReference type="InterPro" id="IPR000795">
    <property type="entry name" value="T_Tr_GTP-bd_dom"/>
</dbReference>
<keyword evidence="4" id="KW-0547">Nucleotide-binding</keyword>
<dbReference type="Proteomes" id="UP000242310">
    <property type="component" value="Unassembled WGS sequence"/>
</dbReference>
<dbReference type="SUPFAM" id="SSF50447">
    <property type="entry name" value="Translation proteins"/>
    <property type="match status" value="1"/>
</dbReference>
<dbReference type="Gene3D" id="1.10.10.2770">
    <property type="match status" value="1"/>
</dbReference>
<dbReference type="Gene3D" id="3.40.50.300">
    <property type="entry name" value="P-loop containing nucleotide triphosphate hydrolases"/>
    <property type="match status" value="1"/>
</dbReference>
<evidence type="ECO:0000259" key="9">
    <source>
        <dbReference type="PROSITE" id="PS51722"/>
    </source>
</evidence>
<dbReference type="PANTHER" id="PTHR43721:SF22">
    <property type="entry name" value="ELONGATION FACTOR TU, MITOCHONDRIAL"/>
    <property type="match status" value="1"/>
</dbReference>
<protein>
    <recommendedName>
        <fullName evidence="2">Selenocysteine-specific elongation factor</fullName>
    </recommendedName>
    <alternativeName>
        <fullName evidence="8">SelB translation factor</fullName>
    </alternativeName>
</protein>
<dbReference type="InterPro" id="IPR004161">
    <property type="entry name" value="EFTu-like_2"/>
</dbReference>
<dbReference type="Pfam" id="PF03144">
    <property type="entry name" value="GTP_EFTU_D2"/>
    <property type="match status" value="1"/>
</dbReference>
<dbReference type="InterPro" id="IPR036390">
    <property type="entry name" value="WH_DNA-bd_sf"/>
</dbReference>
<keyword evidence="3" id="KW-0963">Cytoplasm</keyword>
<dbReference type="InterPro" id="IPR009000">
    <property type="entry name" value="Transl_B-barrel_sf"/>
</dbReference>
<dbReference type="NCBIfam" id="TIGR00231">
    <property type="entry name" value="small_GTP"/>
    <property type="match status" value="1"/>
</dbReference>
<evidence type="ECO:0000256" key="4">
    <source>
        <dbReference type="ARBA" id="ARBA00022741"/>
    </source>
</evidence>
<accession>A0A2P8HYL9</accession>
<dbReference type="Pfam" id="PF09107">
    <property type="entry name" value="WHD_3rd_SelB"/>
    <property type="match status" value="1"/>
</dbReference>
<dbReference type="SUPFAM" id="SSF50465">
    <property type="entry name" value="EF-Tu/eEF-1alpha/eIF2-gamma C-terminal domain"/>
    <property type="match status" value="1"/>
</dbReference>
<dbReference type="Gene3D" id="2.40.30.10">
    <property type="entry name" value="Translation factors"/>
    <property type="match status" value="2"/>
</dbReference>
<dbReference type="GO" id="GO:0003723">
    <property type="term" value="F:RNA binding"/>
    <property type="evidence" value="ECO:0007669"/>
    <property type="project" value="InterPro"/>
</dbReference>
<evidence type="ECO:0000256" key="8">
    <source>
        <dbReference type="ARBA" id="ARBA00031615"/>
    </source>
</evidence>
<keyword evidence="10" id="KW-0251">Elongation factor</keyword>
<comment type="subcellular location">
    <subcellularLocation>
        <location evidence="1">Cytoplasm</location>
    </subcellularLocation>
</comment>
<proteinExistence type="predicted"/>
<dbReference type="Pfam" id="PF00009">
    <property type="entry name" value="GTP_EFTU"/>
    <property type="match status" value="1"/>
</dbReference>
<dbReference type="Pfam" id="PF25461">
    <property type="entry name" value="Beta-barrel_SelB"/>
    <property type="match status" value="1"/>
</dbReference>
<keyword evidence="6" id="KW-0342">GTP-binding</keyword>
<dbReference type="CDD" id="cd15491">
    <property type="entry name" value="selB_III"/>
    <property type="match status" value="1"/>
</dbReference>
<dbReference type="InterPro" id="IPR036388">
    <property type="entry name" value="WH-like_DNA-bd_sf"/>
</dbReference>
<dbReference type="GO" id="GO:0001514">
    <property type="term" value="P:selenocysteine incorporation"/>
    <property type="evidence" value="ECO:0007669"/>
    <property type="project" value="InterPro"/>
</dbReference>
<comment type="function">
    <text evidence="7">Translation factor necessary for the incorporation of selenocysteine into proteins. It probably replaces EF-Tu for the insertion of selenocysteine directed by the UGA codon. SelB binds GTP and GDP.</text>
</comment>
<dbReference type="PANTHER" id="PTHR43721">
    <property type="entry name" value="ELONGATION FACTOR TU-RELATED"/>
    <property type="match status" value="1"/>
</dbReference>
<organism evidence="10 11">
    <name type="scientific">Salsuginibacillus halophilus</name>
    <dbReference type="NCBI Taxonomy" id="517424"/>
    <lineage>
        <taxon>Bacteria</taxon>
        <taxon>Bacillati</taxon>
        <taxon>Bacillota</taxon>
        <taxon>Bacilli</taxon>
        <taxon>Bacillales</taxon>
        <taxon>Bacillaceae</taxon>
        <taxon>Salsuginibacillus</taxon>
    </lineage>
</organism>
<dbReference type="InterPro" id="IPR009001">
    <property type="entry name" value="Transl_elong_EF1A/Init_IF2_C"/>
</dbReference>
<dbReference type="InterPro" id="IPR004535">
    <property type="entry name" value="Transl_elong_SelB"/>
</dbReference>
<keyword evidence="5" id="KW-0648">Protein biosynthesis</keyword>
<reference evidence="10 11" key="1">
    <citation type="submission" date="2018-03" db="EMBL/GenBank/DDBJ databases">
        <title>Genomic Encyclopedia of Type Strains, Phase III (KMG-III): the genomes of soil and plant-associated and newly described type strains.</title>
        <authorList>
            <person name="Whitman W."/>
        </authorList>
    </citation>
    <scope>NUCLEOTIDE SEQUENCE [LARGE SCALE GENOMIC DNA]</scope>
    <source>
        <strain evidence="10 11">CGMCC 1.07653</strain>
    </source>
</reference>
<dbReference type="NCBIfam" id="TIGR00475">
    <property type="entry name" value="selB"/>
    <property type="match status" value="1"/>
</dbReference>
<dbReference type="EMBL" id="PYAV01000001">
    <property type="protein sequence ID" value="PSL51316.1"/>
    <property type="molecule type" value="Genomic_DNA"/>
</dbReference>
<evidence type="ECO:0000256" key="6">
    <source>
        <dbReference type="ARBA" id="ARBA00023134"/>
    </source>
</evidence>
<evidence type="ECO:0000256" key="3">
    <source>
        <dbReference type="ARBA" id="ARBA00022490"/>
    </source>
</evidence>
<keyword evidence="11" id="KW-1185">Reference proteome</keyword>
<dbReference type="GO" id="GO:0005525">
    <property type="term" value="F:GTP binding"/>
    <property type="evidence" value="ECO:0007669"/>
    <property type="project" value="UniProtKB-KW"/>
</dbReference>
<dbReference type="GO" id="GO:0003924">
    <property type="term" value="F:GTPase activity"/>
    <property type="evidence" value="ECO:0007669"/>
    <property type="project" value="InterPro"/>
</dbReference>
<name>A0A2P8HYL9_9BACI</name>
<dbReference type="InterPro" id="IPR057335">
    <property type="entry name" value="Beta-barrel_SelB"/>
</dbReference>
<comment type="caution">
    <text evidence="10">The sequence shown here is derived from an EMBL/GenBank/DDBJ whole genome shotgun (WGS) entry which is preliminary data.</text>
</comment>
<dbReference type="CDD" id="cd04171">
    <property type="entry name" value="SelB"/>
    <property type="match status" value="1"/>
</dbReference>
<evidence type="ECO:0000313" key="10">
    <source>
        <dbReference type="EMBL" id="PSL51316.1"/>
    </source>
</evidence>
<evidence type="ECO:0000256" key="1">
    <source>
        <dbReference type="ARBA" id="ARBA00004496"/>
    </source>
</evidence>
<evidence type="ECO:0000256" key="2">
    <source>
        <dbReference type="ARBA" id="ARBA00015953"/>
    </source>
</evidence>
<dbReference type="Pfam" id="PF09106">
    <property type="entry name" value="WHD_2nd_SelB"/>
    <property type="match status" value="1"/>
</dbReference>
<evidence type="ECO:0000256" key="7">
    <source>
        <dbReference type="ARBA" id="ARBA00025526"/>
    </source>
</evidence>
<dbReference type="SUPFAM" id="SSF52540">
    <property type="entry name" value="P-loop containing nucleoside triphosphate hydrolases"/>
    <property type="match status" value="1"/>
</dbReference>
<dbReference type="RefSeq" id="WP_106587386.1">
    <property type="nucleotide sequence ID" value="NZ_PYAV01000001.1"/>
</dbReference>
<dbReference type="GO" id="GO:0005737">
    <property type="term" value="C:cytoplasm"/>
    <property type="evidence" value="ECO:0007669"/>
    <property type="project" value="UniProtKB-SubCell"/>
</dbReference>
<evidence type="ECO:0000256" key="5">
    <source>
        <dbReference type="ARBA" id="ARBA00022917"/>
    </source>
</evidence>
<gene>
    <name evidence="10" type="ORF">B0H94_101230</name>
</gene>
<dbReference type="OrthoDB" id="9804504at2"/>